<evidence type="ECO:0000313" key="4">
    <source>
        <dbReference type="Proteomes" id="UP000265515"/>
    </source>
</evidence>
<feature type="region of interest" description="Disordered" evidence="1">
    <location>
        <begin position="93"/>
        <end position="128"/>
    </location>
</feature>
<evidence type="ECO:0000256" key="1">
    <source>
        <dbReference type="SAM" id="MobiDB-lite"/>
    </source>
</evidence>
<dbReference type="STRING" id="69332.A0A388JUT6"/>
<gene>
    <name evidence="3" type="ORF">CBR_g22376</name>
</gene>
<comment type="caution">
    <text evidence="3">The sequence shown here is derived from an EMBL/GenBank/DDBJ whole genome shotgun (WGS) entry which is preliminary data.</text>
</comment>
<feature type="transmembrane region" description="Helical" evidence="2">
    <location>
        <begin position="278"/>
        <end position="296"/>
    </location>
</feature>
<dbReference type="OrthoDB" id="1933066at2759"/>
<keyword evidence="2" id="KW-1133">Transmembrane helix</keyword>
<dbReference type="EMBL" id="BFEA01000021">
    <property type="protein sequence ID" value="GBG61579.1"/>
    <property type="molecule type" value="Genomic_DNA"/>
</dbReference>
<accession>A0A388JUT6</accession>
<sequence length="305" mass="31340">MSTSVQLSPLDRFSCASALTSTCMNRTSSPGAGGAASELPAVGGGSSRVVATAMATCSPPSLLPPSPAACRRVFVRPLTCELSRSGVRVPLGTTRARASLESTSSSSDTQQETIRKRGEGHGGGYGDELCGYGGSVRDQLAETTENRPAAASCHDSTTSGRVEDDGTWEAKLSTIARGLAKSMVVVLAAAALLASSPNGAMAAKSGGRVGGSAFRSAPRTGPSSGPRINSRTYINPPTIAPPIYGGGYGGGFFPFGGYGYSPFGYGFGPVIGIQGGGGLFQFMFFIFVANFVFNFIRNLTDRDED</sequence>
<feature type="region of interest" description="Disordered" evidence="1">
    <location>
        <begin position="209"/>
        <end position="231"/>
    </location>
</feature>
<keyword evidence="2" id="KW-0812">Transmembrane</keyword>
<reference evidence="3 4" key="1">
    <citation type="journal article" date="2018" name="Cell">
        <title>The Chara Genome: Secondary Complexity and Implications for Plant Terrestrialization.</title>
        <authorList>
            <person name="Nishiyama T."/>
            <person name="Sakayama H."/>
            <person name="Vries J.D."/>
            <person name="Buschmann H."/>
            <person name="Saint-Marcoux D."/>
            <person name="Ullrich K.K."/>
            <person name="Haas F.B."/>
            <person name="Vanderstraeten L."/>
            <person name="Becker D."/>
            <person name="Lang D."/>
            <person name="Vosolsobe S."/>
            <person name="Rombauts S."/>
            <person name="Wilhelmsson P.K.I."/>
            <person name="Janitza P."/>
            <person name="Kern R."/>
            <person name="Heyl A."/>
            <person name="Rumpler F."/>
            <person name="Villalobos L.I.A.C."/>
            <person name="Clay J.M."/>
            <person name="Skokan R."/>
            <person name="Toyoda A."/>
            <person name="Suzuki Y."/>
            <person name="Kagoshima H."/>
            <person name="Schijlen E."/>
            <person name="Tajeshwar N."/>
            <person name="Catarino B."/>
            <person name="Hetherington A.J."/>
            <person name="Saltykova A."/>
            <person name="Bonnot C."/>
            <person name="Breuninger H."/>
            <person name="Symeonidi A."/>
            <person name="Radhakrishnan G.V."/>
            <person name="Van Nieuwerburgh F."/>
            <person name="Deforce D."/>
            <person name="Chang C."/>
            <person name="Karol K.G."/>
            <person name="Hedrich R."/>
            <person name="Ulvskov P."/>
            <person name="Glockner G."/>
            <person name="Delwiche C.F."/>
            <person name="Petrasek J."/>
            <person name="Van de Peer Y."/>
            <person name="Friml J."/>
            <person name="Beilby M."/>
            <person name="Dolan L."/>
            <person name="Kohara Y."/>
            <person name="Sugano S."/>
            <person name="Fujiyama A."/>
            <person name="Delaux P.-M."/>
            <person name="Quint M."/>
            <person name="TheiBen G."/>
            <person name="Hagemann M."/>
            <person name="Harholt J."/>
            <person name="Dunand C."/>
            <person name="Zachgo S."/>
            <person name="Langdale J."/>
            <person name="Maumus F."/>
            <person name="Straeten D.V.D."/>
            <person name="Gould S.B."/>
            <person name="Rensing S.A."/>
        </authorList>
    </citation>
    <scope>NUCLEOTIDE SEQUENCE [LARGE SCALE GENOMIC DNA]</scope>
    <source>
        <strain evidence="3 4">S276</strain>
    </source>
</reference>
<protein>
    <submittedName>
        <fullName evidence="3">Uncharacterized protein</fullName>
    </submittedName>
</protein>
<keyword evidence="2" id="KW-0472">Membrane</keyword>
<feature type="compositionally biased region" description="Low complexity" evidence="1">
    <location>
        <begin position="93"/>
        <end position="112"/>
    </location>
</feature>
<dbReference type="AlphaFoldDB" id="A0A388JUT6"/>
<dbReference type="Proteomes" id="UP000265515">
    <property type="component" value="Unassembled WGS sequence"/>
</dbReference>
<dbReference type="PANTHER" id="PTHR37768">
    <property type="entry name" value="OS06G0694800 PROTEIN"/>
    <property type="match status" value="1"/>
</dbReference>
<proteinExistence type="predicted"/>
<evidence type="ECO:0000256" key="2">
    <source>
        <dbReference type="SAM" id="Phobius"/>
    </source>
</evidence>
<dbReference type="PANTHER" id="PTHR37768:SF2">
    <property type="entry name" value="OS06G0694800 PROTEIN"/>
    <property type="match status" value="1"/>
</dbReference>
<keyword evidence="4" id="KW-1185">Reference proteome</keyword>
<feature type="compositionally biased region" description="Polar residues" evidence="1">
    <location>
        <begin position="221"/>
        <end position="231"/>
    </location>
</feature>
<name>A0A388JUT6_CHABU</name>
<feature type="region of interest" description="Disordered" evidence="1">
    <location>
        <begin position="141"/>
        <end position="163"/>
    </location>
</feature>
<organism evidence="3 4">
    <name type="scientific">Chara braunii</name>
    <name type="common">Braun's stonewort</name>
    <dbReference type="NCBI Taxonomy" id="69332"/>
    <lineage>
        <taxon>Eukaryota</taxon>
        <taxon>Viridiplantae</taxon>
        <taxon>Streptophyta</taxon>
        <taxon>Charophyceae</taxon>
        <taxon>Charales</taxon>
        <taxon>Characeae</taxon>
        <taxon>Chara</taxon>
    </lineage>
</organism>
<evidence type="ECO:0000313" key="3">
    <source>
        <dbReference type="EMBL" id="GBG61579.1"/>
    </source>
</evidence>
<dbReference type="Gramene" id="GBG61579">
    <property type="protein sequence ID" value="GBG61579"/>
    <property type="gene ID" value="CBR_g22376"/>
</dbReference>